<dbReference type="GO" id="GO:0005634">
    <property type="term" value="C:nucleus"/>
    <property type="evidence" value="ECO:0007669"/>
    <property type="project" value="TreeGrafter"/>
</dbReference>
<feature type="compositionally biased region" description="Polar residues" evidence="4">
    <location>
        <begin position="18"/>
        <end position="39"/>
    </location>
</feature>
<feature type="region of interest" description="Disordered" evidence="4">
    <location>
        <begin position="18"/>
        <end position="127"/>
    </location>
</feature>
<dbReference type="GO" id="GO:0031119">
    <property type="term" value="P:tRNA pseudouridine synthesis"/>
    <property type="evidence" value="ECO:0007669"/>
    <property type="project" value="TreeGrafter"/>
</dbReference>
<evidence type="ECO:0000256" key="2">
    <source>
        <dbReference type="ARBA" id="ARBA00022694"/>
    </source>
</evidence>
<feature type="chain" id="PRO_5040207514" description="Pseudouridine synthase I TruA alpha/beta domain-containing protein" evidence="5">
    <location>
        <begin position="17"/>
        <end position="806"/>
    </location>
</feature>
<dbReference type="Gene3D" id="3.30.70.660">
    <property type="entry name" value="Pseudouridine synthase I, catalytic domain, C-terminal subdomain"/>
    <property type="match status" value="1"/>
</dbReference>
<protein>
    <recommendedName>
        <fullName evidence="6">Pseudouridine synthase I TruA alpha/beta domain-containing protein</fullName>
    </recommendedName>
</protein>
<dbReference type="Gene3D" id="3.30.70.580">
    <property type="entry name" value="Pseudouridine synthase I, catalytic domain, N-terminal subdomain"/>
    <property type="match status" value="1"/>
</dbReference>
<dbReference type="PANTHER" id="PTHR11142:SF5">
    <property type="entry name" value="TRNA PSEUDOURIDINE(38_39) SYNTHASE"/>
    <property type="match status" value="1"/>
</dbReference>
<gene>
    <name evidence="7" type="ORF">BS47DRAFT_1488554</name>
</gene>
<dbReference type="GO" id="GO:0003723">
    <property type="term" value="F:RNA binding"/>
    <property type="evidence" value="ECO:0007669"/>
    <property type="project" value="InterPro"/>
</dbReference>
<dbReference type="InterPro" id="IPR020095">
    <property type="entry name" value="PsdUridine_synth_TruA_C"/>
</dbReference>
<dbReference type="Proteomes" id="UP000886523">
    <property type="component" value="Unassembled WGS sequence"/>
</dbReference>
<dbReference type="InterPro" id="IPR020097">
    <property type="entry name" value="PsdUridine_synth_TruA_a/b_dom"/>
</dbReference>
<sequence length="806" mass="89396">MILMLVLIFCPSPNLPTESVASGSSRTLQKGWESQSLPVTKTRILPQRQRPNSQVYRKALRPMKSNSGKKRSGVPSQQGSSKKKRLEAKDAIVTGQGATDVSAADRDTSGSEVAALPSLDCPSEKPEPVDPRLWVRAQLWATDESSCMRASCLALRRRLYPSFLMASTPYASLSREELIIRLQALEKSRRDPRAQSPDRPGKKPFDFASHPRRKIALRFCYAGWEYNGLAIQDETTPLPTVEEVLFKALAKTRLIDPAAGMEGCGWSRCGRTDRGVSAAGQVVSLWVRSNLGARGVSKPSDNPIDDVGEDSVIQRDEEAGSSVIESTVSPPRPSSQREIRYIHALNLVLPPTIRILAWSPVAPDFDARFSCQYRHYKYIFTTGTSPRHDIAAMRDAAARLVGEHDFRNMCKLDATKQITNYRRTILNATIEPFQQFFDADYGEDSVVHPASDHTGHHAWPLPYDQYTSNAYILIVSSMWLKLSQTTEWPMLSPLSSGIVPSSLRISHGGMTRASQCPQFLYVYPSDPIRPSASPTRNHNDLPIPCKTSNKNERNESSPRKKSPLTKSPSSSENSTPHGPGTSSAPRSHLYSCKPPDRIPSPFLRDAHPLPAPAPSPSPSPSQSNPREGRRRGPSPRRRRKHSGPEDPATAVYDLGGGVYRNEMQYVPLLGRPRGQKAEDINNKWKEGTRGRRVLDKMKRKAEERENARVSKEAEADPKSSLAPRNDLFEPEFEDEDLCPEPDDEFENIPPLRPPFPPHPPAPPPDPVLGPAGPPELCLGCGTSSNRHTGQVPDDLIHGRIHSSWKE</sequence>
<feature type="domain" description="Pseudouridine synthase I TruA alpha/beta" evidence="6">
    <location>
        <begin position="396"/>
        <end position="433"/>
    </location>
</feature>
<feature type="region of interest" description="Disordered" evidence="4">
    <location>
        <begin position="530"/>
        <end position="658"/>
    </location>
</feature>
<comment type="similarity">
    <text evidence="1">Belongs to the tRNA pseudouridine synthase TruA family.</text>
</comment>
<feature type="signal peptide" evidence="5">
    <location>
        <begin position="1"/>
        <end position="16"/>
    </location>
</feature>
<comment type="caution">
    <text evidence="7">The sequence shown here is derived from an EMBL/GenBank/DDBJ whole genome shotgun (WGS) entry which is preliminary data.</text>
</comment>
<dbReference type="Pfam" id="PF01416">
    <property type="entry name" value="PseudoU_synth_1"/>
    <property type="match status" value="1"/>
</dbReference>
<evidence type="ECO:0000313" key="8">
    <source>
        <dbReference type="Proteomes" id="UP000886523"/>
    </source>
</evidence>
<feature type="compositionally biased region" description="Low complexity" evidence="4">
    <location>
        <begin position="564"/>
        <end position="574"/>
    </location>
</feature>
<feature type="compositionally biased region" description="Pro residues" evidence="4">
    <location>
        <begin position="750"/>
        <end position="773"/>
    </location>
</feature>
<feature type="compositionally biased region" description="Basic and acidic residues" evidence="4">
    <location>
        <begin position="675"/>
        <end position="717"/>
    </location>
</feature>
<evidence type="ECO:0000256" key="4">
    <source>
        <dbReference type="SAM" id="MobiDB-lite"/>
    </source>
</evidence>
<feature type="region of interest" description="Disordered" evidence="4">
    <location>
        <begin position="188"/>
        <end position="207"/>
    </location>
</feature>
<evidence type="ECO:0000256" key="1">
    <source>
        <dbReference type="ARBA" id="ARBA00009375"/>
    </source>
</evidence>
<evidence type="ECO:0000256" key="3">
    <source>
        <dbReference type="ARBA" id="ARBA00023235"/>
    </source>
</evidence>
<evidence type="ECO:0000256" key="5">
    <source>
        <dbReference type="SAM" id="SignalP"/>
    </source>
</evidence>
<dbReference type="GO" id="GO:0005737">
    <property type="term" value="C:cytoplasm"/>
    <property type="evidence" value="ECO:0007669"/>
    <property type="project" value="TreeGrafter"/>
</dbReference>
<dbReference type="InterPro" id="IPR020094">
    <property type="entry name" value="TruA/RsuA/RluB/E/F_N"/>
</dbReference>
<feature type="compositionally biased region" description="Pro residues" evidence="4">
    <location>
        <begin position="609"/>
        <end position="619"/>
    </location>
</feature>
<feature type="compositionally biased region" description="Basic residues" evidence="4">
    <location>
        <begin position="628"/>
        <end position="641"/>
    </location>
</feature>
<feature type="region of interest" description="Disordered" evidence="4">
    <location>
        <begin position="670"/>
        <end position="806"/>
    </location>
</feature>
<dbReference type="InterPro" id="IPR001406">
    <property type="entry name" value="PsdUridine_synth_TruA"/>
</dbReference>
<dbReference type="GO" id="GO:0009982">
    <property type="term" value="F:pseudouridine synthase activity"/>
    <property type="evidence" value="ECO:0007669"/>
    <property type="project" value="InterPro"/>
</dbReference>
<dbReference type="EMBL" id="MU129067">
    <property type="protein sequence ID" value="KAF9507994.1"/>
    <property type="molecule type" value="Genomic_DNA"/>
</dbReference>
<keyword evidence="2" id="KW-0819">tRNA processing</keyword>
<feature type="compositionally biased region" description="Basic and acidic residues" evidence="4">
    <location>
        <begin position="549"/>
        <end position="558"/>
    </location>
</feature>
<keyword evidence="8" id="KW-1185">Reference proteome</keyword>
<dbReference type="GO" id="GO:1990481">
    <property type="term" value="P:mRNA pseudouridine synthesis"/>
    <property type="evidence" value="ECO:0007669"/>
    <property type="project" value="TreeGrafter"/>
</dbReference>
<keyword evidence="3" id="KW-0413">Isomerase</keyword>
<evidence type="ECO:0000259" key="6">
    <source>
        <dbReference type="Pfam" id="PF01416"/>
    </source>
</evidence>
<reference evidence="7" key="1">
    <citation type="journal article" date="2020" name="Nat. Commun.">
        <title>Large-scale genome sequencing of mycorrhizal fungi provides insights into the early evolution of symbiotic traits.</title>
        <authorList>
            <person name="Miyauchi S."/>
            <person name="Kiss E."/>
            <person name="Kuo A."/>
            <person name="Drula E."/>
            <person name="Kohler A."/>
            <person name="Sanchez-Garcia M."/>
            <person name="Morin E."/>
            <person name="Andreopoulos B."/>
            <person name="Barry K.W."/>
            <person name="Bonito G."/>
            <person name="Buee M."/>
            <person name="Carver A."/>
            <person name="Chen C."/>
            <person name="Cichocki N."/>
            <person name="Clum A."/>
            <person name="Culley D."/>
            <person name="Crous P.W."/>
            <person name="Fauchery L."/>
            <person name="Girlanda M."/>
            <person name="Hayes R.D."/>
            <person name="Keri Z."/>
            <person name="LaButti K."/>
            <person name="Lipzen A."/>
            <person name="Lombard V."/>
            <person name="Magnuson J."/>
            <person name="Maillard F."/>
            <person name="Murat C."/>
            <person name="Nolan M."/>
            <person name="Ohm R.A."/>
            <person name="Pangilinan J."/>
            <person name="Pereira M.F."/>
            <person name="Perotto S."/>
            <person name="Peter M."/>
            <person name="Pfister S."/>
            <person name="Riley R."/>
            <person name="Sitrit Y."/>
            <person name="Stielow J.B."/>
            <person name="Szollosi G."/>
            <person name="Zifcakova L."/>
            <person name="Stursova M."/>
            <person name="Spatafora J.W."/>
            <person name="Tedersoo L."/>
            <person name="Vaario L.M."/>
            <person name="Yamada A."/>
            <person name="Yan M."/>
            <person name="Wang P."/>
            <person name="Xu J."/>
            <person name="Bruns T."/>
            <person name="Baldrian P."/>
            <person name="Vilgalys R."/>
            <person name="Dunand C."/>
            <person name="Henrissat B."/>
            <person name="Grigoriev I.V."/>
            <person name="Hibbett D."/>
            <person name="Nagy L.G."/>
            <person name="Martin F.M."/>
        </authorList>
    </citation>
    <scope>NUCLEOTIDE SEQUENCE</scope>
    <source>
        <strain evidence="7">UP504</strain>
    </source>
</reference>
<accession>A0A9P6ALD8</accession>
<proteinExistence type="inferred from homology"/>
<evidence type="ECO:0000313" key="7">
    <source>
        <dbReference type="EMBL" id="KAF9507994.1"/>
    </source>
</evidence>
<feature type="compositionally biased region" description="Acidic residues" evidence="4">
    <location>
        <begin position="728"/>
        <end position="746"/>
    </location>
</feature>
<organism evidence="7 8">
    <name type="scientific">Hydnum rufescens UP504</name>
    <dbReference type="NCBI Taxonomy" id="1448309"/>
    <lineage>
        <taxon>Eukaryota</taxon>
        <taxon>Fungi</taxon>
        <taxon>Dikarya</taxon>
        <taxon>Basidiomycota</taxon>
        <taxon>Agaricomycotina</taxon>
        <taxon>Agaricomycetes</taxon>
        <taxon>Cantharellales</taxon>
        <taxon>Hydnaceae</taxon>
        <taxon>Hydnum</taxon>
    </lineage>
</organism>
<dbReference type="OrthoDB" id="25767at2759"/>
<dbReference type="InterPro" id="IPR020103">
    <property type="entry name" value="PsdUridine_synth_cat_dom_sf"/>
</dbReference>
<dbReference type="AlphaFoldDB" id="A0A9P6ALD8"/>
<dbReference type="SUPFAM" id="SSF55120">
    <property type="entry name" value="Pseudouridine synthase"/>
    <property type="match status" value="1"/>
</dbReference>
<dbReference type="PANTHER" id="PTHR11142">
    <property type="entry name" value="PSEUDOURIDYLATE SYNTHASE"/>
    <property type="match status" value="1"/>
</dbReference>
<name>A0A9P6ALD8_9AGAM</name>
<keyword evidence="5" id="KW-0732">Signal</keyword>